<evidence type="ECO:0000313" key="2">
    <source>
        <dbReference type="EnsemblPlants" id="QL10p008517:mrna"/>
    </source>
</evidence>
<dbReference type="SUPFAM" id="SSF51735">
    <property type="entry name" value="NAD(P)-binding Rossmann-fold domains"/>
    <property type="match status" value="1"/>
</dbReference>
<dbReference type="AlphaFoldDB" id="A0A7N2MPC1"/>
<dbReference type="CDD" id="cd05327">
    <property type="entry name" value="retinol-DH_like_SDR_c_like"/>
    <property type="match status" value="1"/>
</dbReference>
<dbReference type="PANTHER" id="PTHR48476:SF1">
    <property type="entry name" value="SHORT-CHAIN DEHYDROGENASE TIC 32, CHLOROPLASTIC-LIKE"/>
    <property type="match status" value="1"/>
</dbReference>
<name>A0A7N2MPC1_QUELO</name>
<dbReference type="InterPro" id="IPR055280">
    <property type="entry name" value="TIC32"/>
</dbReference>
<comment type="similarity">
    <text evidence="1">Belongs to the short-chain dehydrogenases/reductases (SDR) family.</text>
</comment>
<evidence type="ECO:0000313" key="3">
    <source>
        <dbReference type="Proteomes" id="UP000594261"/>
    </source>
</evidence>
<dbReference type="Pfam" id="PF00106">
    <property type="entry name" value="adh_short"/>
    <property type="match status" value="1"/>
</dbReference>
<dbReference type="PANTHER" id="PTHR48476">
    <property type="entry name" value="SHORT-CHAIN DEHYDROGENASE TIC 32, CHLOROPLASTIC-LIKE"/>
    <property type="match status" value="1"/>
</dbReference>
<dbReference type="Proteomes" id="UP000594261">
    <property type="component" value="Chromosome 10"/>
</dbReference>
<dbReference type="InterPro" id="IPR002347">
    <property type="entry name" value="SDR_fam"/>
</dbReference>
<dbReference type="OMA" id="LMCATEP"/>
<dbReference type="KEGG" id="qlo:115962596"/>
<dbReference type="KEGG" id="qlo:115962648"/>
<dbReference type="EnsemblPlants" id="QL10p008517:mrna">
    <property type="protein sequence ID" value="QL10p008517:mrna"/>
    <property type="gene ID" value="QL10p008517"/>
</dbReference>
<dbReference type="Gramene" id="QL10p008654:mrna">
    <property type="protein sequence ID" value="QL10p008654:mrna"/>
    <property type="gene ID" value="QL10p008654"/>
</dbReference>
<organism evidence="2 3">
    <name type="scientific">Quercus lobata</name>
    <name type="common">Valley oak</name>
    <dbReference type="NCBI Taxonomy" id="97700"/>
    <lineage>
        <taxon>Eukaryota</taxon>
        <taxon>Viridiplantae</taxon>
        <taxon>Streptophyta</taxon>
        <taxon>Embryophyta</taxon>
        <taxon>Tracheophyta</taxon>
        <taxon>Spermatophyta</taxon>
        <taxon>Magnoliopsida</taxon>
        <taxon>eudicotyledons</taxon>
        <taxon>Gunneridae</taxon>
        <taxon>Pentapetalae</taxon>
        <taxon>rosids</taxon>
        <taxon>fabids</taxon>
        <taxon>Fagales</taxon>
        <taxon>Fagaceae</taxon>
        <taxon>Quercus</taxon>
    </lineage>
</organism>
<protein>
    <recommendedName>
        <fullName evidence="4">Short-chain dehydrogenase TIC 32, chloroplastic</fullName>
    </recommendedName>
</protein>
<reference evidence="2" key="2">
    <citation type="submission" date="2021-01" db="UniProtKB">
        <authorList>
            <consortium name="EnsemblPlants"/>
        </authorList>
    </citation>
    <scope>IDENTIFICATION</scope>
</reference>
<sequence>MKETLRYLAGLAGPSGYGSNSTAEQVTEDFSCMVPPHLTAIITGATSGIGAETARVLAKKGVRIVIPARDLRRAAELKEEIQKESPQAEIVLLEVDLSSLTSVKRFCTEFLSLGLSLNILINNAGIFSQNLEFSEDKIEMTYATNYLGHFLLTEMLLEKMVETAAKTGIQGRIINVTSVIHSWVKRDSFRFKQMLNPKNYNGTRAYAQSKLANILHVKEMARQLQARKARVTINAVHPGIVKTGIIRAHKGFITDSIYFVASKFLKSSSQGASTTCYVALCPQLEGVTGKYFADCNESSCSSLANDESEAQKLFMQTRAVIYKRLGQPAA</sequence>
<dbReference type="PRINTS" id="PR00081">
    <property type="entry name" value="GDHRDH"/>
</dbReference>
<dbReference type="GeneID" id="115962648"/>
<dbReference type="InterPro" id="IPR036291">
    <property type="entry name" value="NAD(P)-bd_dom_sf"/>
</dbReference>
<keyword evidence="3" id="KW-1185">Reference proteome</keyword>
<reference evidence="2 3" key="1">
    <citation type="journal article" date="2016" name="G3 (Bethesda)">
        <title>First Draft Assembly and Annotation of the Genome of a California Endemic Oak Quercus lobata Nee (Fagaceae).</title>
        <authorList>
            <person name="Sork V.L."/>
            <person name="Fitz-Gibbon S.T."/>
            <person name="Puiu D."/>
            <person name="Crepeau M."/>
            <person name="Gugger P.F."/>
            <person name="Sherman R."/>
            <person name="Stevens K."/>
            <person name="Langley C.H."/>
            <person name="Pellegrini M."/>
            <person name="Salzberg S.L."/>
        </authorList>
    </citation>
    <scope>NUCLEOTIDE SEQUENCE [LARGE SCALE GENOMIC DNA]</scope>
    <source>
        <strain evidence="2 3">cv. SW786</strain>
    </source>
</reference>
<dbReference type="Gramene" id="QL10p008517:mrna">
    <property type="protein sequence ID" value="QL10p008517:mrna"/>
    <property type="gene ID" value="QL10p008517"/>
</dbReference>
<dbReference type="PRINTS" id="PR00080">
    <property type="entry name" value="SDRFAMILY"/>
</dbReference>
<accession>A0A7N2MPC1</accession>
<dbReference type="RefSeq" id="XP_030937401.1">
    <property type="nucleotide sequence ID" value="XM_031081541.1"/>
</dbReference>
<dbReference type="EnsemblPlants" id="QL10p008654:mrna">
    <property type="protein sequence ID" value="QL10p008654:mrna"/>
    <property type="gene ID" value="QL10p008654"/>
</dbReference>
<dbReference type="Gene3D" id="3.40.50.720">
    <property type="entry name" value="NAD(P)-binding Rossmann-like Domain"/>
    <property type="match status" value="1"/>
</dbReference>
<gene>
    <name evidence="2" type="primary">LOC115962648</name>
</gene>
<proteinExistence type="inferred from homology"/>
<dbReference type="OrthoDB" id="191139at2759"/>
<evidence type="ECO:0000256" key="1">
    <source>
        <dbReference type="RuleBase" id="RU000363"/>
    </source>
</evidence>
<dbReference type="EMBL" id="LRBV02000010">
    <property type="status" value="NOT_ANNOTATED_CDS"/>
    <property type="molecule type" value="Genomic_DNA"/>
</dbReference>
<evidence type="ECO:0008006" key="4">
    <source>
        <dbReference type="Google" id="ProtNLM"/>
    </source>
</evidence>